<dbReference type="SUPFAM" id="SSF55811">
    <property type="entry name" value="Nudix"/>
    <property type="match status" value="1"/>
</dbReference>
<evidence type="ECO:0000259" key="2">
    <source>
        <dbReference type="PROSITE" id="PS51462"/>
    </source>
</evidence>
<dbReference type="RefSeq" id="WP_042531456.1">
    <property type="nucleotide sequence ID" value="NZ_CDGG01000001.1"/>
</dbReference>
<gene>
    <name evidence="3" type="ORF">BN997_01817</name>
</gene>
<dbReference type="CDD" id="cd02883">
    <property type="entry name" value="NUDIX_Hydrolase"/>
    <property type="match status" value="1"/>
</dbReference>
<dbReference type="PROSITE" id="PS51462">
    <property type="entry name" value="NUDIX"/>
    <property type="match status" value="1"/>
</dbReference>
<reference evidence="3 4" key="1">
    <citation type="submission" date="2014-11" db="EMBL/GenBank/DDBJ databases">
        <authorList>
            <person name="Urmite Genomes Urmite Genomes"/>
        </authorList>
    </citation>
    <scope>NUCLEOTIDE SEQUENCE [LARGE SCALE GENOMIC DNA]</scope>
    <source>
        <strain evidence="3 4">Oc5</strain>
    </source>
</reference>
<dbReference type="InterPro" id="IPR000086">
    <property type="entry name" value="NUDIX_hydrolase_dom"/>
</dbReference>
<evidence type="ECO:0000313" key="3">
    <source>
        <dbReference type="EMBL" id="CEI81962.1"/>
    </source>
</evidence>
<comment type="similarity">
    <text evidence="1">Belongs to the Nudix hydrolase family.</text>
</comment>
<dbReference type="InterPro" id="IPR015797">
    <property type="entry name" value="NUDIX_hydrolase-like_dom_sf"/>
</dbReference>
<feature type="domain" description="Nudix hydrolase" evidence="2">
    <location>
        <begin position="27"/>
        <end position="160"/>
    </location>
</feature>
<evidence type="ECO:0000256" key="1">
    <source>
        <dbReference type="ARBA" id="ARBA00005582"/>
    </source>
</evidence>
<dbReference type="STRING" id="545501.BN997_01817"/>
<dbReference type="Pfam" id="PF00293">
    <property type="entry name" value="NUDIX"/>
    <property type="match status" value="1"/>
</dbReference>
<dbReference type="Gene3D" id="3.90.79.10">
    <property type="entry name" value="Nucleoside Triphosphate Pyrophosphohydrolase"/>
    <property type="match status" value="1"/>
</dbReference>
<name>A0A0A1MQQ2_9BACI</name>
<accession>A0A0A1MQQ2</accession>
<dbReference type="EMBL" id="CDGG01000001">
    <property type="protein sequence ID" value="CEI81962.1"/>
    <property type="molecule type" value="Genomic_DNA"/>
</dbReference>
<dbReference type="Proteomes" id="UP000040453">
    <property type="component" value="Unassembled WGS sequence"/>
</dbReference>
<sequence length="164" mass="19184">MKSAYVYWGNGKVKLTWIQANELPEKELITSVHGLCFKDNKLILVNLNHRGWDIPGGHIEKEEAPADCFKREAYEEGYITGSCSLLGYIAVDHTENIEWNSEGRYPKVGYQIFYRMDVQQIYEFKAAHESRDRIWINPKDIKKYNKNWNTLHQSILDVAMKRDG</sequence>
<protein>
    <submittedName>
        <fullName evidence="3">NUDIX domain protein</fullName>
    </submittedName>
</protein>
<keyword evidence="4" id="KW-1185">Reference proteome</keyword>
<organism evidence="3 4">
    <name type="scientific">Oceanobacillus oncorhynchi</name>
    <dbReference type="NCBI Taxonomy" id="545501"/>
    <lineage>
        <taxon>Bacteria</taxon>
        <taxon>Bacillati</taxon>
        <taxon>Bacillota</taxon>
        <taxon>Bacilli</taxon>
        <taxon>Bacillales</taxon>
        <taxon>Bacillaceae</taxon>
        <taxon>Oceanobacillus</taxon>
    </lineage>
</organism>
<evidence type="ECO:0000313" key="4">
    <source>
        <dbReference type="Proteomes" id="UP000040453"/>
    </source>
</evidence>
<dbReference type="PANTHER" id="PTHR43736">
    <property type="entry name" value="ADP-RIBOSE PYROPHOSPHATASE"/>
    <property type="match status" value="1"/>
</dbReference>
<dbReference type="OrthoDB" id="9804442at2"/>
<dbReference type="AlphaFoldDB" id="A0A0A1MQQ2"/>
<proteinExistence type="inferred from homology"/>
<dbReference type="PANTHER" id="PTHR43736:SF1">
    <property type="entry name" value="DIHYDRONEOPTERIN TRIPHOSPHATE DIPHOSPHATASE"/>
    <property type="match status" value="1"/>
</dbReference>